<evidence type="ECO:0000259" key="1">
    <source>
        <dbReference type="Pfam" id="PF06568"/>
    </source>
</evidence>
<dbReference type="Proteomes" id="UP001521181">
    <property type="component" value="Unassembled WGS sequence"/>
</dbReference>
<evidence type="ECO:0000313" key="2">
    <source>
        <dbReference type="EMBL" id="MCE5973627.1"/>
    </source>
</evidence>
<comment type="caution">
    <text evidence="2">The sequence shown here is derived from an EMBL/GenBank/DDBJ whole genome shotgun (WGS) entry which is preliminary data.</text>
</comment>
<dbReference type="EMBL" id="JAJUOS010000006">
    <property type="protein sequence ID" value="MCE5973627.1"/>
    <property type="molecule type" value="Genomic_DNA"/>
</dbReference>
<dbReference type="Pfam" id="PF06568">
    <property type="entry name" value="YjiS-like"/>
    <property type="match status" value="1"/>
</dbReference>
<protein>
    <submittedName>
        <fullName evidence="2">DUF1127 domain-containing protein</fullName>
    </submittedName>
</protein>
<accession>A0ABS8YUV4</accession>
<dbReference type="InterPro" id="IPR009506">
    <property type="entry name" value="YjiS-like"/>
</dbReference>
<dbReference type="RefSeq" id="WP_233676616.1">
    <property type="nucleotide sequence ID" value="NZ_JAJUOS010000006.1"/>
</dbReference>
<reference evidence="2 3" key="1">
    <citation type="submission" date="2021-12" db="EMBL/GenBank/DDBJ databases">
        <title>Sinirhodobacter sp. WL0062 is a bacterium isolated from seawater.</title>
        <authorList>
            <person name="Wang L."/>
            <person name="He W."/>
            <person name="Zhang D.-F."/>
        </authorList>
    </citation>
    <scope>NUCLEOTIDE SEQUENCE [LARGE SCALE GENOMIC DNA]</scope>
    <source>
        <strain evidence="2 3">WL0062</strain>
    </source>
</reference>
<gene>
    <name evidence="2" type="ORF">LZA78_09060</name>
</gene>
<sequence>MSAADTTLLSARNTHAGLVSKMINSVLAWNDARVTRNALSRLTDRELADIGLTRFDIDRVAG</sequence>
<organism evidence="2 3">
    <name type="scientific">Rhodobacter flavimaris</name>
    <dbReference type="NCBI Taxonomy" id="2907145"/>
    <lineage>
        <taxon>Bacteria</taxon>
        <taxon>Pseudomonadati</taxon>
        <taxon>Pseudomonadota</taxon>
        <taxon>Alphaproteobacteria</taxon>
        <taxon>Rhodobacterales</taxon>
        <taxon>Rhodobacter group</taxon>
        <taxon>Rhodobacter</taxon>
    </lineage>
</organism>
<name>A0ABS8YUV4_9RHOB</name>
<proteinExistence type="predicted"/>
<evidence type="ECO:0000313" key="3">
    <source>
        <dbReference type="Proteomes" id="UP001521181"/>
    </source>
</evidence>
<feature type="domain" description="YjiS-like" evidence="1">
    <location>
        <begin position="28"/>
        <end position="57"/>
    </location>
</feature>
<keyword evidence="3" id="KW-1185">Reference proteome</keyword>